<evidence type="ECO:0000256" key="1">
    <source>
        <dbReference type="ARBA" id="ARBA00022553"/>
    </source>
</evidence>
<keyword evidence="2" id="KW-1277">Toxin-antitoxin system</keyword>
<evidence type="ECO:0000256" key="6">
    <source>
        <dbReference type="ARBA" id="ARBA00024207"/>
    </source>
</evidence>
<evidence type="ECO:0000256" key="2">
    <source>
        <dbReference type="ARBA" id="ARBA00022649"/>
    </source>
</evidence>
<evidence type="ECO:0000256" key="5">
    <source>
        <dbReference type="ARBA" id="ARBA00022801"/>
    </source>
</evidence>
<keyword evidence="1" id="KW-0597">Phosphoprotein</keyword>
<organism evidence="7">
    <name type="scientific">marine sediment metagenome</name>
    <dbReference type="NCBI Taxonomy" id="412755"/>
    <lineage>
        <taxon>unclassified sequences</taxon>
        <taxon>metagenomes</taxon>
        <taxon>ecological metagenomes</taxon>
    </lineage>
</organism>
<name>X1B5P3_9ZZZZ</name>
<comment type="similarity">
    <text evidence="6">Belongs to the HepT RNase toxin family.</text>
</comment>
<dbReference type="InterPro" id="IPR051813">
    <property type="entry name" value="HepT_RNase_toxin"/>
</dbReference>
<dbReference type="Pfam" id="PF01934">
    <property type="entry name" value="HepT-like"/>
    <property type="match status" value="1"/>
</dbReference>
<comment type="caution">
    <text evidence="7">The sequence shown here is derived from an EMBL/GenBank/DDBJ whole genome shotgun (WGS) entry which is preliminary data.</text>
</comment>
<keyword evidence="5" id="KW-0378">Hydrolase</keyword>
<reference evidence="7" key="1">
    <citation type="journal article" date="2014" name="Front. Microbiol.">
        <title>High frequency of phylogenetically diverse reductive dehalogenase-homologous genes in deep subseafloor sedimentary metagenomes.</title>
        <authorList>
            <person name="Kawai M."/>
            <person name="Futagami T."/>
            <person name="Toyoda A."/>
            <person name="Takaki Y."/>
            <person name="Nishi S."/>
            <person name="Hori S."/>
            <person name="Arai W."/>
            <person name="Tsubouchi T."/>
            <person name="Morono Y."/>
            <person name="Uchiyama I."/>
            <person name="Ito T."/>
            <person name="Fujiyama A."/>
            <person name="Inagaki F."/>
            <person name="Takami H."/>
        </authorList>
    </citation>
    <scope>NUCLEOTIDE SEQUENCE</scope>
    <source>
        <strain evidence="7">Expedition CK06-06</strain>
    </source>
</reference>
<accession>X1B5P3</accession>
<gene>
    <name evidence="7" type="ORF">S01H4_29125</name>
</gene>
<evidence type="ECO:0000256" key="3">
    <source>
        <dbReference type="ARBA" id="ARBA00022722"/>
    </source>
</evidence>
<evidence type="ECO:0000256" key="4">
    <source>
        <dbReference type="ARBA" id="ARBA00022741"/>
    </source>
</evidence>
<dbReference type="AlphaFoldDB" id="X1B5P3"/>
<dbReference type="GO" id="GO:0000166">
    <property type="term" value="F:nucleotide binding"/>
    <property type="evidence" value="ECO:0007669"/>
    <property type="project" value="UniProtKB-KW"/>
</dbReference>
<dbReference type="EMBL" id="BART01014724">
    <property type="protein sequence ID" value="GAG76627.1"/>
    <property type="molecule type" value="Genomic_DNA"/>
</dbReference>
<dbReference type="InterPro" id="IPR008201">
    <property type="entry name" value="HepT-like"/>
</dbReference>
<proteinExistence type="inferred from homology"/>
<protein>
    <recommendedName>
        <fullName evidence="8">DUF86 domain-containing protein</fullName>
    </recommendedName>
</protein>
<dbReference type="GO" id="GO:0016787">
    <property type="term" value="F:hydrolase activity"/>
    <property type="evidence" value="ECO:0007669"/>
    <property type="project" value="UniProtKB-KW"/>
</dbReference>
<sequence>CMLLIAIGESLKKLDKITDASLLPKYSQIDWKKAKGLRDIISHQYFDVNAEAIFDVCKTKIKILSDTITKIVEDLK</sequence>
<evidence type="ECO:0000313" key="7">
    <source>
        <dbReference type="EMBL" id="GAG76627.1"/>
    </source>
</evidence>
<keyword evidence="4" id="KW-0547">Nucleotide-binding</keyword>
<keyword evidence="3" id="KW-0540">Nuclease</keyword>
<dbReference type="GO" id="GO:0004540">
    <property type="term" value="F:RNA nuclease activity"/>
    <property type="evidence" value="ECO:0007669"/>
    <property type="project" value="InterPro"/>
</dbReference>
<dbReference type="PANTHER" id="PTHR34139:SF1">
    <property type="entry name" value="RNASE MJ1380-RELATED"/>
    <property type="match status" value="1"/>
</dbReference>
<dbReference type="PANTHER" id="PTHR34139">
    <property type="entry name" value="UPF0331 PROTEIN MJ0127"/>
    <property type="match status" value="1"/>
</dbReference>
<evidence type="ECO:0008006" key="8">
    <source>
        <dbReference type="Google" id="ProtNLM"/>
    </source>
</evidence>
<feature type="non-terminal residue" evidence="7">
    <location>
        <position position="1"/>
    </location>
</feature>
<dbReference type="GO" id="GO:0110001">
    <property type="term" value="C:toxin-antitoxin complex"/>
    <property type="evidence" value="ECO:0007669"/>
    <property type="project" value="InterPro"/>
</dbReference>
<dbReference type="InterPro" id="IPR037038">
    <property type="entry name" value="HepT-like_sf"/>
</dbReference>
<dbReference type="Gene3D" id="1.20.120.580">
    <property type="entry name" value="bsu32300-like"/>
    <property type="match status" value="1"/>
</dbReference>